<proteinExistence type="predicted"/>
<dbReference type="Proteomes" id="UP000186583">
    <property type="component" value="Unassembled WGS sequence"/>
</dbReference>
<sequence length="382" mass="43244">MDPSWMEARTRYRSHKEKPKNSDIDGRFRRKLLLNPYAHALATPMRMCPITSTNLPKYFLQEFKAVTRPDTGDHWWTPGDIALPQNLLKEAIEGKGQGDDAPNPSVPALDTDEVADFSTDSTQVKVSNKHRGAAPTAYVVARKPLLQSLGGKKGKTPHGEKHKMLLVRSQPLHGRGMVSKLVWREDMDDFVLENMRRMVINQLLYFAGLREIDSRSYIVPLTNWDAITQQKQRGCLLWYQTDSNIHLNKTKLENSGSSVLEEFATFDVPGTKYEKKLPVHDLKRLLGPHHLAELMEKPLFRDNSLFLVRKQRSIPLQLYLWKLQAYLAEYPSHVGLGQDSRKASNSQQRSPKVSSDPHQSQSSGAVADSCNGHLQDVSLSAD</sequence>
<feature type="region of interest" description="Disordered" evidence="1">
    <location>
        <begin position="1"/>
        <end position="24"/>
    </location>
</feature>
<dbReference type="AlphaFoldDB" id="A0A1Q8S659"/>
<dbReference type="EMBL" id="MPGH01000014">
    <property type="protein sequence ID" value="OLN96856.1"/>
    <property type="molecule type" value="Genomic_DNA"/>
</dbReference>
<organism evidence="2 3">
    <name type="scientific">Colletotrichum chlorophyti</name>
    <dbReference type="NCBI Taxonomy" id="708187"/>
    <lineage>
        <taxon>Eukaryota</taxon>
        <taxon>Fungi</taxon>
        <taxon>Dikarya</taxon>
        <taxon>Ascomycota</taxon>
        <taxon>Pezizomycotina</taxon>
        <taxon>Sordariomycetes</taxon>
        <taxon>Hypocreomycetidae</taxon>
        <taxon>Glomerellales</taxon>
        <taxon>Glomerellaceae</taxon>
        <taxon>Colletotrichum</taxon>
    </lineage>
</organism>
<dbReference type="OrthoDB" id="3363286at2759"/>
<evidence type="ECO:0000256" key="1">
    <source>
        <dbReference type="SAM" id="MobiDB-lite"/>
    </source>
</evidence>
<keyword evidence="3" id="KW-1185">Reference proteome</keyword>
<name>A0A1Q8S659_9PEZI</name>
<reference evidence="2 3" key="1">
    <citation type="submission" date="2016-11" db="EMBL/GenBank/DDBJ databases">
        <title>Draft Genome Assembly of Colletotrichum chlorophyti a pathogen of herbaceous plants.</title>
        <authorList>
            <person name="Gan P."/>
            <person name="Narusaka M."/>
            <person name="Tsushima A."/>
            <person name="Narusaka Y."/>
            <person name="Takano Y."/>
            <person name="Shirasu K."/>
        </authorList>
    </citation>
    <scope>NUCLEOTIDE SEQUENCE [LARGE SCALE GENOMIC DNA]</scope>
    <source>
        <strain evidence="2 3">NTL11</strain>
    </source>
</reference>
<comment type="caution">
    <text evidence="2">The sequence shown here is derived from an EMBL/GenBank/DDBJ whole genome shotgun (WGS) entry which is preliminary data.</text>
</comment>
<protein>
    <submittedName>
        <fullName evidence="2">Uncharacterized protein</fullName>
    </submittedName>
</protein>
<accession>A0A1Q8S659</accession>
<dbReference type="STRING" id="708187.A0A1Q8S659"/>
<evidence type="ECO:0000313" key="3">
    <source>
        <dbReference type="Proteomes" id="UP000186583"/>
    </source>
</evidence>
<feature type="compositionally biased region" description="Polar residues" evidence="1">
    <location>
        <begin position="343"/>
        <end position="364"/>
    </location>
</feature>
<gene>
    <name evidence="2" type="ORF">CCHL11_02450</name>
</gene>
<evidence type="ECO:0000313" key="2">
    <source>
        <dbReference type="EMBL" id="OLN96856.1"/>
    </source>
</evidence>
<feature type="region of interest" description="Disordered" evidence="1">
    <location>
        <begin position="337"/>
        <end position="370"/>
    </location>
</feature>